<name>A0A9W8AXY1_9FUNG</name>
<organism evidence="1 2">
    <name type="scientific">Dimargaris verticillata</name>
    <dbReference type="NCBI Taxonomy" id="2761393"/>
    <lineage>
        <taxon>Eukaryota</taxon>
        <taxon>Fungi</taxon>
        <taxon>Fungi incertae sedis</taxon>
        <taxon>Zoopagomycota</taxon>
        <taxon>Kickxellomycotina</taxon>
        <taxon>Dimargaritomycetes</taxon>
        <taxon>Dimargaritales</taxon>
        <taxon>Dimargaritaceae</taxon>
        <taxon>Dimargaris</taxon>
    </lineage>
</organism>
<sequence>MVDEVASHAPQELCAAFTALHTLLKLRGPRVAITPAVVPRAESLVESPHSAFLYAQVVE</sequence>
<proteinExistence type="predicted"/>
<protein>
    <submittedName>
        <fullName evidence="1">Uncharacterized protein</fullName>
    </submittedName>
</protein>
<evidence type="ECO:0000313" key="1">
    <source>
        <dbReference type="EMBL" id="KAJ1971946.1"/>
    </source>
</evidence>
<gene>
    <name evidence="1" type="ORF">H4R34_005574</name>
</gene>
<dbReference type="AlphaFoldDB" id="A0A9W8AXY1"/>
<dbReference type="EMBL" id="JANBQB010001194">
    <property type="protein sequence ID" value="KAJ1971946.1"/>
    <property type="molecule type" value="Genomic_DNA"/>
</dbReference>
<reference evidence="1" key="1">
    <citation type="submission" date="2022-07" db="EMBL/GenBank/DDBJ databases">
        <title>Phylogenomic reconstructions and comparative analyses of Kickxellomycotina fungi.</title>
        <authorList>
            <person name="Reynolds N.K."/>
            <person name="Stajich J.E."/>
            <person name="Barry K."/>
            <person name="Grigoriev I.V."/>
            <person name="Crous P."/>
            <person name="Smith M.E."/>
        </authorList>
    </citation>
    <scope>NUCLEOTIDE SEQUENCE</scope>
    <source>
        <strain evidence="1">RSA 567</strain>
    </source>
</reference>
<comment type="caution">
    <text evidence="1">The sequence shown here is derived from an EMBL/GenBank/DDBJ whole genome shotgun (WGS) entry which is preliminary data.</text>
</comment>
<keyword evidence="2" id="KW-1185">Reference proteome</keyword>
<dbReference type="Proteomes" id="UP001151582">
    <property type="component" value="Unassembled WGS sequence"/>
</dbReference>
<accession>A0A9W8AXY1</accession>
<evidence type="ECO:0000313" key="2">
    <source>
        <dbReference type="Proteomes" id="UP001151582"/>
    </source>
</evidence>